<keyword evidence="2" id="KW-0813">Transport</keyword>
<evidence type="ECO:0000256" key="3">
    <source>
        <dbReference type="ARBA" id="ARBA00022729"/>
    </source>
</evidence>
<sequence>MADDSEFTDEALSGPVVDRRTTVSLLGAAGLGALAGCSGGGDSGGSGETTTSSGGEETTTTESSGGAQTGGRLQAGWFTGSIDVLDPPYISVGQYFQAAANIFSGLVTLKDDLTVRGDLAKDWEVTNGGKTFTFQLREGVTFHNGSDFTADDVKYTINRTIEKEAPAASKLSTLKPVDDGGVVVQDDYTVQLNFKQAMAPALIYLTRGPGRAATIVCQDAIEEMGEDQYAITPVGTGPFEVAEHQVGSQLTLDAYDDYFETDEDGNQLPYLDGVDIKPIPDPSTIVNALKSGDIDIANLIPLQNVDSVESASGVSVDSAPGVNWYGLAMNQEREPFGDVDARMGIAKSINNEQFIQAAYFGNAISAQGPINKATNWVYREDKPDDQAYDPEAAQQLLEDSGASGASFSILTTKSSLRGAKVMRQQLNSAGFDVDIEQVTSSTYWERYENGDYDVTISGSVGDPDPDQSLWNFYRKGGPWNWTNYEDDEVHQLLADQRRALDREERKSILQQLEDKLITDVPHAYLVHQDDLAGVSDSVQGFQHIPFLRNFHTVSLSE</sequence>
<reference evidence="6" key="1">
    <citation type="journal article" date="2014" name="Int. J. Syst. Evol. Microbiol.">
        <title>Complete genome sequence of Corynebacterium casei LMG S-19264T (=DSM 44701T), isolated from a smear-ripened cheese.</title>
        <authorList>
            <consortium name="US DOE Joint Genome Institute (JGI-PGF)"/>
            <person name="Walter F."/>
            <person name="Albersmeier A."/>
            <person name="Kalinowski J."/>
            <person name="Ruckert C."/>
        </authorList>
    </citation>
    <scope>NUCLEOTIDE SEQUENCE</scope>
    <source>
        <strain evidence="6">JCM 19596</strain>
    </source>
</reference>
<dbReference type="GO" id="GO:0042597">
    <property type="term" value="C:periplasmic space"/>
    <property type="evidence" value="ECO:0007669"/>
    <property type="project" value="UniProtKB-ARBA"/>
</dbReference>
<gene>
    <name evidence="6" type="ORF">GCM10009039_19230</name>
</gene>
<protein>
    <submittedName>
        <fullName evidence="6">ABC transporter substrate-binding protein</fullName>
    </submittedName>
</protein>
<dbReference type="Gene3D" id="3.90.76.10">
    <property type="entry name" value="Dipeptide-binding Protein, Domain 1"/>
    <property type="match status" value="1"/>
</dbReference>
<dbReference type="AlphaFoldDB" id="A0A830FMJ6"/>
<dbReference type="GO" id="GO:1904680">
    <property type="term" value="F:peptide transmembrane transporter activity"/>
    <property type="evidence" value="ECO:0007669"/>
    <property type="project" value="TreeGrafter"/>
</dbReference>
<dbReference type="OrthoDB" id="37176at2157"/>
<evidence type="ECO:0000256" key="1">
    <source>
        <dbReference type="ARBA" id="ARBA00005695"/>
    </source>
</evidence>
<comment type="similarity">
    <text evidence="1">Belongs to the bacterial solute-binding protein 5 family.</text>
</comment>
<evidence type="ECO:0000313" key="6">
    <source>
        <dbReference type="EMBL" id="GGL61214.1"/>
    </source>
</evidence>
<comment type="caution">
    <text evidence="6">The sequence shown here is derived from an EMBL/GenBank/DDBJ whole genome shotgun (WGS) entry which is preliminary data.</text>
</comment>
<evidence type="ECO:0000256" key="2">
    <source>
        <dbReference type="ARBA" id="ARBA00022448"/>
    </source>
</evidence>
<organism evidence="6 7">
    <name type="scientific">Halocalculus aciditolerans</name>
    <dbReference type="NCBI Taxonomy" id="1383812"/>
    <lineage>
        <taxon>Archaea</taxon>
        <taxon>Methanobacteriati</taxon>
        <taxon>Methanobacteriota</taxon>
        <taxon>Stenosarchaea group</taxon>
        <taxon>Halobacteria</taxon>
        <taxon>Halobacteriales</taxon>
        <taxon>Halobacteriaceae</taxon>
        <taxon>Halocalculus</taxon>
    </lineage>
</organism>
<dbReference type="Gene3D" id="3.40.190.10">
    <property type="entry name" value="Periplasmic binding protein-like II"/>
    <property type="match status" value="1"/>
</dbReference>
<dbReference type="RefSeq" id="WP_188978341.1">
    <property type="nucleotide sequence ID" value="NZ_BMPG01000002.1"/>
</dbReference>
<feature type="compositionally biased region" description="Gly residues" evidence="4">
    <location>
        <begin position="37"/>
        <end position="47"/>
    </location>
</feature>
<evidence type="ECO:0000256" key="4">
    <source>
        <dbReference type="SAM" id="MobiDB-lite"/>
    </source>
</evidence>
<dbReference type="CDD" id="cd00995">
    <property type="entry name" value="PBP2_NikA_DppA_OppA_like"/>
    <property type="match status" value="1"/>
</dbReference>
<accession>A0A830FMJ6</accession>
<dbReference type="Proteomes" id="UP000607197">
    <property type="component" value="Unassembled WGS sequence"/>
</dbReference>
<reference evidence="6" key="2">
    <citation type="submission" date="2020-09" db="EMBL/GenBank/DDBJ databases">
        <authorList>
            <person name="Sun Q."/>
            <person name="Ohkuma M."/>
        </authorList>
    </citation>
    <scope>NUCLEOTIDE SEQUENCE</scope>
    <source>
        <strain evidence="6">JCM 19596</strain>
    </source>
</reference>
<dbReference type="PANTHER" id="PTHR30290:SF9">
    <property type="entry name" value="OLIGOPEPTIDE-BINDING PROTEIN APPA"/>
    <property type="match status" value="1"/>
</dbReference>
<dbReference type="EMBL" id="BMPG01000002">
    <property type="protein sequence ID" value="GGL61214.1"/>
    <property type="molecule type" value="Genomic_DNA"/>
</dbReference>
<dbReference type="GO" id="GO:0043190">
    <property type="term" value="C:ATP-binding cassette (ABC) transporter complex"/>
    <property type="evidence" value="ECO:0007669"/>
    <property type="project" value="InterPro"/>
</dbReference>
<dbReference type="SUPFAM" id="SSF53850">
    <property type="entry name" value="Periplasmic binding protein-like II"/>
    <property type="match status" value="1"/>
</dbReference>
<dbReference type="Gene3D" id="3.10.105.10">
    <property type="entry name" value="Dipeptide-binding Protein, Domain 3"/>
    <property type="match status" value="1"/>
</dbReference>
<keyword evidence="7" id="KW-1185">Reference proteome</keyword>
<dbReference type="InterPro" id="IPR030678">
    <property type="entry name" value="Peptide/Ni-bd"/>
</dbReference>
<dbReference type="GO" id="GO:0015833">
    <property type="term" value="P:peptide transport"/>
    <property type="evidence" value="ECO:0007669"/>
    <property type="project" value="TreeGrafter"/>
</dbReference>
<dbReference type="Pfam" id="PF00496">
    <property type="entry name" value="SBP_bac_5"/>
    <property type="match status" value="1"/>
</dbReference>
<dbReference type="InterPro" id="IPR039424">
    <property type="entry name" value="SBP_5"/>
</dbReference>
<feature type="region of interest" description="Disordered" evidence="4">
    <location>
        <begin position="37"/>
        <end position="70"/>
    </location>
</feature>
<proteinExistence type="inferred from homology"/>
<feature type="compositionally biased region" description="Low complexity" evidence="4">
    <location>
        <begin position="48"/>
        <end position="66"/>
    </location>
</feature>
<dbReference type="InterPro" id="IPR000914">
    <property type="entry name" value="SBP_5_dom"/>
</dbReference>
<evidence type="ECO:0000313" key="7">
    <source>
        <dbReference type="Proteomes" id="UP000607197"/>
    </source>
</evidence>
<keyword evidence="3" id="KW-0732">Signal</keyword>
<name>A0A830FMJ6_9EURY</name>
<dbReference type="PANTHER" id="PTHR30290">
    <property type="entry name" value="PERIPLASMIC BINDING COMPONENT OF ABC TRANSPORTER"/>
    <property type="match status" value="1"/>
</dbReference>
<evidence type="ECO:0000259" key="5">
    <source>
        <dbReference type="Pfam" id="PF00496"/>
    </source>
</evidence>
<feature type="domain" description="Solute-binding protein family 5" evidence="5">
    <location>
        <begin position="115"/>
        <end position="477"/>
    </location>
</feature>
<dbReference type="PIRSF" id="PIRSF002741">
    <property type="entry name" value="MppA"/>
    <property type="match status" value="1"/>
</dbReference>